<dbReference type="EMBL" id="BGPR01011012">
    <property type="protein sequence ID" value="GBN49169.1"/>
    <property type="molecule type" value="Genomic_DNA"/>
</dbReference>
<sequence length="86" mass="9380">MGEDQSNGPIALGWPTREANSTFNTKFNGNPPPSAVVALNDSKSRDKQDTKVNRLHGLFEEQRRLQAGQRETGQQTSNGELGLLDG</sequence>
<gene>
    <name evidence="2" type="ORF">AVEN_269792_1</name>
</gene>
<evidence type="ECO:0000313" key="3">
    <source>
        <dbReference type="Proteomes" id="UP000499080"/>
    </source>
</evidence>
<reference evidence="2 3" key="1">
    <citation type="journal article" date="2019" name="Sci. Rep.">
        <title>Orb-weaving spider Araneus ventricosus genome elucidates the spidroin gene catalogue.</title>
        <authorList>
            <person name="Kono N."/>
            <person name="Nakamura H."/>
            <person name="Ohtoshi R."/>
            <person name="Moran D.A.P."/>
            <person name="Shinohara A."/>
            <person name="Yoshida Y."/>
            <person name="Fujiwara M."/>
            <person name="Mori M."/>
            <person name="Tomita M."/>
            <person name="Arakawa K."/>
        </authorList>
    </citation>
    <scope>NUCLEOTIDE SEQUENCE [LARGE SCALE GENOMIC DNA]</scope>
</reference>
<organism evidence="2 3">
    <name type="scientific">Araneus ventricosus</name>
    <name type="common">Orbweaver spider</name>
    <name type="synonym">Epeira ventricosa</name>
    <dbReference type="NCBI Taxonomy" id="182803"/>
    <lineage>
        <taxon>Eukaryota</taxon>
        <taxon>Metazoa</taxon>
        <taxon>Ecdysozoa</taxon>
        <taxon>Arthropoda</taxon>
        <taxon>Chelicerata</taxon>
        <taxon>Arachnida</taxon>
        <taxon>Araneae</taxon>
        <taxon>Araneomorphae</taxon>
        <taxon>Entelegynae</taxon>
        <taxon>Araneoidea</taxon>
        <taxon>Araneidae</taxon>
        <taxon>Araneus</taxon>
    </lineage>
</organism>
<keyword evidence="3" id="KW-1185">Reference proteome</keyword>
<comment type="caution">
    <text evidence="2">The sequence shown here is derived from an EMBL/GenBank/DDBJ whole genome shotgun (WGS) entry which is preliminary data.</text>
</comment>
<dbReference type="AlphaFoldDB" id="A0A4Y2PDM4"/>
<evidence type="ECO:0000313" key="2">
    <source>
        <dbReference type="EMBL" id="GBN49169.1"/>
    </source>
</evidence>
<feature type="compositionally biased region" description="Basic and acidic residues" evidence="1">
    <location>
        <begin position="42"/>
        <end position="64"/>
    </location>
</feature>
<name>A0A4Y2PDM4_ARAVE</name>
<feature type="compositionally biased region" description="Polar residues" evidence="1">
    <location>
        <begin position="69"/>
        <end position="79"/>
    </location>
</feature>
<feature type="region of interest" description="Disordered" evidence="1">
    <location>
        <begin position="1"/>
        <end position="86"/>
    </location>
</feature>
<accession>A0A4Y2PDM4</accession>
<dbReference type="Proteomes" id="UP000499080">
    <property type="component" value="Unassembled WGS sequence"/>
</dbReference>
<proteinExistence type="predicted"/>
<protein>
    <submittedName>
        <fullName evidence="2">Uncharacterized protein</fullName>
    </submittedName>
</protein>
<evidence type="ECO:0000256" key="1">
    <source>
        <dbReference type="SAM" id="MobiDB-lite"/>
    </source>
</evidence>
<feature type="compositionally biased region" description="Polar residues" evidence="1">
    <location>
        <begin position="18"/>
        <end position="28"/>
    </location>
</feature>